<accession>A0A024EE21</accession>
<evidence type="ECO:0000313" key="3">
    <source>
        <dbReference type="Proteomes" id="UP000026913"/>
    </source>
</evidence>
<dbReference type="PANTHER" id="PTHR35569:SF1">
    <property type="entry name" value="CYANAMIDE HYDRATASE DDI2-RELATED"/>
    <property type="match status" value="1"/>
</dbReference>
<dbReference type="InterPro" id="IPR006674">
    <property type="entry name" value="HD_domain"/>
</dbReference>
<dbReference type="PANTHER" id="PTHR35569">
    <property type="entry name" value="CYANAMIDE HYDRATASE DDI2-RELATED"/>
    <property type="match status" value="1"/>
</dbReference>
<feature type="domain" description="HD" evidence="1">
    <location>
        <begin position="53"/>
        <end position="138"/>
    </location>
</feature>
<dbReference type="AlphaFoldDB" id="A0A024EE21"/>
<gene>
    <name evidence="2" type="ORF">OU5_3767</name>
</gene>
<name>A0A024EE21_9PSED</name>
<sequence>MEAGTDLFHQRRHGVPHEESTMSSIIAGIKIPDSALAKATTEYIRDAESDLLYHHSRRVFLFGALSGERKQLAYDPEMLYVGAMFHDLGLVEGHRTDNERFEVDSANAAKAFLKPYGLSDGDIEQVWLSIALHTTPGVPQHLRPNVALVTAGVEMDVLGIDYAAFPTVQREEVVHAHPRGEGFKECILCAFANGFKHKPDTTFGTVNADVLVDSEPGFKPMNFVEIIRKSPWVS</sequence>
<dbReference type="Gene3D" id="1.10.3210.10">
    <property type="entry name" value="Hypothetical protein af1432"/>
    <property type="match status" value="1"/>
</dbReference>
<protein>
    <recommendedName>
        <fullName evidence="1">HD domain-containing protein</fullName>
    </recommendedName>
</protein>
<proteinExistence type="predicted"/>
<evidence type="ECO:0000259" key="1">
    <source>
        <dbReference type="Pfam" id="PF01966"/>
    </source>
</evidence>
<reference evidence="2 3" key="1">
    <citation type="journal article" date="2012" name="J. Bacteriol.">
        <title>Genome sequence of cold-adapted Pseudomonas mandelii strain JR-1.</title>
        <authorList>
            <person name="Jang S.H."/>
            <person name="Kim J."/>
            <person name="Kim J."/>
            <person name="Hong S."/>
            <person name="Lee C."/>
        </authorList>
    </citation>
    <scope>NUCLEOTIDE SEQUENCE [LARGE SCALE GENOMIC DNA]</scope>
    <source>
        <strain evidence="2 3">JR-1</strain>
    </source>
</reference>
<dbReference type="HOGENOM" id="CLU_070871_0_0_6"/>
<dbReference type="EMBL" id="CP005960">
    <property type="protein sequence ID" value="AHZ70846.1"/>
    <property type="molecule type" value="Genomic_DNA"/>
</dbReference>
<dbReference type="SUPFAM" id="SSF109604">
    <property type="entry name" value="HD-domain/PDEase-like"/>
    <property type="match status" value="1"/>
</dbReference>
<dbReference type="Pfam" id="PF01966">
    <property type="entry name" value="HD"/>
    <property type="match status" value="1"/>
</dbReference>
<dbReference type="KEGG" id="pman:OU5_3767"/>
<evidence type="ECO:0000313" key="2">
    <source>
        <dbReference type="EMBL" id="AHZ70846.1"/>
    </source>
</evidence>
<dbReference type="Proteomes" id="UP000026913">
    <property type="component" value="Chromosome"/>
</dbReference>
<organism evidence="2 3">
    <name type="scientific">Pseudomonas mandelii JR-1</name>
    <dbReference type="NCBI Taxonomy" id="1147786"/>
    <lineage>
        <taxon>Bacteria</taxon>
        <taxon>Pseudomonadati</taxon>
        <taxon>Pseudomonadota</taxon>
        <taxon>Gammaproteobacteria</taxon>
        <taxon>Pseudomonadales</taxon>
        <taxon>Pseudomonadaceae</taxon>
        <taxon>Pseudomonas</taxon>
    </lineage>
</organism>